<comment type="caution">
    <text evidence="1">The sequence shown here is derived from an EMBL/GenBank/DDBJ whole genome shotgun (WGS) entry which is preliminary data.</text>
</comment>
<sequence>MIVRLWEDLNIYHQSRIMYSTQFQHTPKEGLLFHFSVWCC</sequence>
<organism evidence="1 2">
    <name type="scientific">Paralvinella palmiformis</name>
    <dbReference type="NCBI Taxonomy" id="53620"/>
    <lineage>
        <taxon>Eukaryota</taxon>
        <taxon>Metazoa</taxon>
        <taxon>Spiralia</taxon>
        <taxon>Lophotrochozoa</taxon>
        <taxon>Annelida</taxon>
        <taxon>Polychaeta</taxon>
        <taxon>Sedentaria</taxon>
        <taxon>Canalipalpata</taxon>
        <taxon>Terebellida</taxon>
        <taxon>Terebelliformia</taxon>
        <taxon>Alvinellidae</taxon>
        <taxon>Paralvinella</taxon>
    </lineage>
</organism>
<name>A0AAD9J0E7_9ANNE</name>
<proteinExistence type="predicted"/>
<evidence type="ECO:0000313" key="1">
    <source>
        <dbReference type="EMBL" id="KAK2143330.1"/>
    </source>
</evidence>
<dbReference type="EMBL" id="JAODUP010000853">
    <property type="protein sequence ID" value="KAK2143330.1"/>
    <property type="molecule type" value="Genomic_DNA"/>
</dbReference>
<reference evidence="1" key="1">
    <citation type="journal article" date="2023" name="Mol. Biol. Evol.">
        <title>Third-Generation Sequencing Reveals the Adaptive Role of the Epigenome in Three Deep-Sea Polychaetes.</title>
        <authorList>
            <person name="Perez M."/>
            <person name="Aroh O."/>
            <person name="Sun Y."/>
            <person name="Lan Y."/>
            <person name="Juniper S.K."/>
            <person name="Young C.R."/>
            <person name="Angers B."/>
            <person name="Qian P.Y."/>
        </authorList>
    </citation>
    <scope>NUCLEOTIDE SEQUENCE</scope>
    <source>
        <strain evidence="1">P08H-3</strain>
    </source>
</reference>
<evidence type="ECO:0000313" key="2">
    <source>
        <dbReference type="Proteomes" id="UP001208570"/>
    </source>
</evidence>
<dbReference type="Proteomes" id="UP001208570">
    <property type="component" value="Unassembled WGS sequence"/>
</dbReference>
<dbReference type="AlphaFoldDB" id="A0AAD9J0E7"/>
<accession>A0AAD9J0E7</accession>
<keyword evidence="2" id="KW-1185">Reference proteome</keyword>
<protein>
    <submittedName>
        <fullName evidence="1">Uncharacterized protein</fullName>
    </submittedName>
</protein>
<gene>
    <name evidence="1" type="ORF">LSH36_853g00010</name>
</gene>